<evidence type="ECO:0000313" key="2">
    <source>
        <dbReference type="EMBL" id="MBO8440443.1"/>
    </source>
</evidence>
<dbReference type="GO" id="GO:0016757">
    <property type="term" value="F:glycosyltransferase activity"/>
    <property type="evidence" value="ECO:0007669"/>
    <property type="project" value="UniProtKB-ARBA"/>
</dbReference>
<reference evidence="2" key="1">
    <citation type="submission" date="2020-10" db="EMBL/GenBank/DDBJ databases">
        <authorList>
            <person name="Gilroy R."/>
        </authorList>
    </citation>
    <scope>NUCLEOTIDE SEQUENCE</scope>
    <source>
        <strain evidence="2">3924</strain>
    </source>
</reference>
<organism evidence="2 3">
    <name type="scientific">Candidatus Aphodosoma intestinipullorum</name>
    <dbReference type="NCBI Taxonomy" id="2840674"/>
    <lineage>
        <taxon>Bacteria</taxon>
        <taxon>Pseudomonadati</taxon>
        <taxon>Bacteroidota</taxon>
        <taxon>Bacteroidia</taxon>
        <taxon>Bacteroidales</taxon>
        <taxon>Candidatus Aphodosoma</taxon>
    </lineage>
</organism>
<reference evidence="2" key="2">
    <citation type="journal article" date="2021" name="PeerJ">
        <title>Extensive microbial diversity within the chicken gut microbiome revealed by metagenomics and culture.</title>
        <authorList>
            <person name="Gilroy R."/>
            <person name="Ravi A."/>
            <person name="Getino M."/>
            <person name="Pursley I."/>
            <person name="Horton D.L."/>
            <person name="Alikhan N.F."/>
            <person name="Baker D."/>
            <person name="Gharbi K."/>
            <person name="Hall N."/>
            <person name="Watson M."/>
            <person name="Adriaenssens E.M."/>
            <person name="Foster-Nyarko E."/>
            <person name="Jarju S."/>
            <person name="Secka A."/>
            <person name="Antonio M."/>
            <person name="Oren A."/>
            <person name="Chaudhuri R.R."/>
            <person name="La Ragione R."/>
            <person name="Hildebrand F."/>
            <person name="Pallen M.J."/>
        </authorList>
    </citation>
    <scope>NUCLEOTIDE SEQUENCE</scope>
    <source>
        <strain evidence="2">3924</strain>
    </source>
</reference>
<protein>
    <submittedName>
        <fullName evidence="2">Glycosyltransferase</fullName>
    </submittedName>
</protein>
<sequence>MPAKRVLILCDPFAPPLYSPRIMSLCGNIGRYGWEAVIVTERLPYVDYSTSVCRMVQVPYIKSHGWLSRVEWVAKKVADILFGSKERWFVRQVEKCVKVSSFDLIFCSTCMTFPLGAAGRLSRRYGLPLVADLRDIIEQYGTTGYMAHSLPRMLGLGEAIAHLYERINIRSRDKVLHCADALISVSPWHRDFLKRVNQNTWLIYNGYDEELFVPRDVVSERFEIVYTGRITDIGFRNPTMLLEALHSLIEDEAIDPSELRIGWYIEEKMYDEIARMSSTYGLGGCTDINGFISRDGVPDLLRRASVVLLLAGETKENGPRGIMTTKFFEALGVEKPILCVRNDGGCLAAVIRETNAGMAATCVDDVRRFILEKYEEWKRAGFTRQHVVPEAKAKFTRQYQARQFVEVFDGCMAQKVVK</sequence>
<dbReference type="Gene3D" id="3.40.50.2000">
    <property type="entry name" value="Glycogen Phosphorylase B"/>
    <property type="match status" value="2"/>
</dbReference>
<dbReference type="AlphaFoldDB" id="A0A940IEN2"/>
<dbReference type="EMBL" id="JADIMV010000128">
    <property type="protein sequence ID" value="MBO8440443.1"/>
    <property type="molecule type" value="Genomic_DNA"/>
</dbReference>
<name>A0A940IEN2_9BACT</name>
<feature type="domain" description="Glycosyltransferase subfamily 4-like N-terminal" evidence="1">
    <location>
        <begin position="20"/>
        <end position="195"/>
    </location>
</feature>
<evidence type="ECO:0000313" key="3">
    <source>
        <dbReference type="Proteomes" id="UP000712007"/>
    </source>
</evidence>
<accession>A0A940IEN2</accession>
<comment type="caution">
    <text evidence="2">The sequence shown here is derived from an EMBL/GenBank/DDBJ whole genome shotgun (WGS) entry which is preliminary data.</text>
</comment>
<evidence type="ECO:0000259" key="1">
    <source>
        <dbReference type="Pfam" id="PF13579"/>
    </source>
</evidence>
<gene>
    <name evidence="2" type="ORF">IAC51_07320</name>
</gene>
<dbReference type="InterPro" id="IPR028098">
    <property type="entry name" value="Glyco_trans_4-like_N"/>
</dbReference>
<dbReference type="SUPFAM" id="SSF53756">
    <property type="entry name" value="UDP-Glycosyltransferase/glycogen phosphorylase"/>
    <property type="match status" value="1"/>
</dbReference>
<dbReference type="Proteomes" id="UP000712007">
    <property type="component" value="Unassembled WGS sequence"/>
</dbReference>
<dbReference type="Pfam" id="PF13579">
    <property type="entry name" value="Glyco_trans_4_4"/>
    <property type="match status" value="1"/>
</dbReference>
<proteinExistence type="predicted"/>